<evidence type="ECO:0000259" key="1">
    <source>
        <dbReference type="Pfam" id="PF23673"/>
    </source>
</evidence>
<dbReference type="GO" id="GO:0045087">
    <property type="term" value="P:innate immune response"/>
    <property type="evidence" value="ECO:0007669"/>
    <property type="project" value="TreeGrafter"/>
</dbReference>
<evidence type="ECO:0000313" key="2">
    <source>
        <dbReference type="EMBL" id="EGT57605.1"/>
    </source>
</evidence>
<gene>
    <name evidence="2" type="ORF">CAEBREN_21379</name>
</gene>
<accession>G0NCN8</accession>
<dbReference type="InParanoid" id="G0NCN8"/>
<dbReference type="InterPro" id="IPR055578">
    <property type="entry name" value="DUF7154"/>
</dbReference>
<dbReference type="PANTHER" id="PTHR23062">
    <property type="entry name" value="HYPOTHETICAL PROTEIN C.ELEGANS"/>
    <property type="match status" value="1"/>
</dbReference>
<proteinExistence type="predicted"/>
<dbReference type="PANTHER" id="PTHR23062:SF3">
    <property type="entry name" value="ANF_RECEPTOR DOMAIN-CONTAINING PROTEIN-RELATED"/>
    <property type="match status" value="1"/>
</dbReference>
<name>G0NCN8_CAEBE</name>
<keyword evidence="3" id="KW-1185">Reference proteome</keyword>
<dbReference type="Proteomes" id="UP000008068">
    <property type="component" value="Unassembled WGS sequence"/>
</dbReference>
<dbReference type="AlphaFoldDB" id="G0NCN8"/>
<dbReference type="EMBL" id="GL379863">
    <property type="protein sequence ID" value="EGT57605.1"/>
    <property type="molecule type" value="Genomic_DNA"/>
</dbReference>
<reference evidence="3" key="1">
    <citation type="submission" date="2011-07" db="EMBL/GenBank/DDBJ databases">
        <authorList>
            <consortium name="Caenorhabditis brenneri Sequencing and Analysis Consortium"/>
            <person name="Wilson R.K."/>
        </authorList>
    </citation>
    <scope>NUCLEOTIDE SEQUENCE [LARGE SCALE GENOMIC DNA]</scope>
    <source>
        <strain evidence="3">PB2801</strain>
    </source>
</reference>
<dbReference type="STRING" id="135651.G0NCN8"/>
<organism evidence="3">
    <name type="scientific">Caenorhabditis brenneri</name>
    <name type="common">Nematode worm</name>
    <dbReference type="NCBI Taxonomy" id="135651"/>
    <lineage>
        <taxon>Eukaryota</taxon>
        <taxon>Metazoa</taxon>
        <taxon>Ecdysozoa</taxon>
        <taxon>Nematoda</taxon>
        <taxon>Chromadorea</taxon>
        <taxon>Rhabditida</taxon>
        <taxon>Rhabditina</taxon>
        <taxon>Rhabditomorpha</taxon>
        <taxon>Rhabditoidea</taxon>
        <taxon>Rhabditidae</taxon>
        <taxon>Peloderinae</taxon>
        <taxon>Caenorhabditis</taxon>
    </lineage>
</organism>
<protein>
    <recommendedName>
        <fullName evidence="1">DUF7154 domain-containing protein</fullName>
    </recommendedName>
</protein>
<feature type="domain" description="DUF7154" evidence="1">
    <location>
        <begin position="158"/>
        <end position="261"/>
    </location>
</feature>
<dbReference type="Pfam" id="PF23673">
    <property type="entry name" value="DUF7154"/>
    <property type="match status" value="1"/>
</dbReference>
<evidence type="ECO:0000313" key="3">
    <source>
        <dbReference type="Proteomes" id="UP000008068"/>
    </source>
</evidence>
<sequence length="273" mass="31046">MVTTTSTYQTVQPSTKDPIDSCTPHNATTYLFAYSTDLDGSIIDHQLDYFKQLQIPPLYTTFAVVRLDMRICGSKMLLLIKRYPIENDISQIVTKLRQYHSFPIIMISNSPSGGNNRQILYDLASKTNGLCGYYDDSQFGQAVYAVPSCFHPYMVYAANPLVSGKGTLRLKPLEPPVQDKFWFTFTDQDYGQLSAMETLLLKWVNDSMGLSLGIYNNKTQGNFNGNEVSGLVPLRHAVYDVTLYFEYTDSESRVLQIRVYGSDFVEDWQPYDD</sequence>
<dbReference type="HOGENOM" id="CLU_041479_2_0_1"/>